<evidence type="ECO:0000256" key="2">
    <source>
        <dbReference type="ARBA" id="ARBA00005013"/>
    </source>
</evidence>
<comment type="catalytic activity">
    <reaction evidence="1 6">
        <text>7,8-dihydroneopterin = 6-hydroxymethyl-7,8-dihydropterin + glycolaldehyde</text>
        <dbReference type="Rhea" id="RHEA:10540"/>
        <dbReference type="ChEBI" id="CHEBI:17001"/>
        <dbReference type="ChEBI" id="CHEBI:17071"/>
        <dbReference type="ChEBI" id="CHEBI:44841"/>
        <dbReference type="EC" id="4.1.2.25"/>
    </reaction>
</comment>
<dbReference type="InterPro" id="IPR006156">
    <property type="entry name" value="Dihydroneopterin_aldolase"/>
</dbReference>
<evidence type="ECO:0000259" key="7">
    <source>
        <dbReference type="SMART" id="SM00905"/>
    </source>
</evidence>
<dbReference type="InterPro" id="IPR043133">
    <property type="entry name" value="GTP-CH-I_C/QueF"/>
</dbReference>
<dbReference type="UniPathway" id="UPA00077">
    <property type="reaction ID" value="UER00154"/>
</dbReference>
<reference evidence="8 9" key="1">
    <citation type="submission" date="2016-02" db="EMBL/GenBank/DDBJ databases">
        <title>Complete Genome of H5569, the type strain of the newly described species Haematospirillium jordaniae.</title>
        <authorList>
            <person name="Nicholson A.C."/>
            <person name="Humrighouse B.W."/>
            <person name="Loparov V."/>
            <person name="McQuiston J.R."/>
        </authorList>
    </citation>
    <scope>NUCLEOTIDE SEQUENCE [LARGE SCALE GENOMIC DNA]</scope>
    <source>
        <strain evidence="8 9">H5569</strain>
    </source>
</reference>
<keyword evidence="5 6" id="KW-0456">Lyase</keyword>
<evidence type="ECO:0000256" key="1">
    <source>
        <dbReference type="ARBA" id="ARBA00001353"/>
    </source>
</evidence>
<dbReference type="Gene3D" id="3.30.1130.10">
    <property type="match status" value="1"/>
</dbReference>
<dbReference type="GO" id="GO:0004150">
    <property type="term" value="F:dihydroneopterin aldolase activity"/>
    <property type="evidence" value="ECO:0007669"/>
    <property type="project" value="UniProtKB-UniRule"/>
</dbReference>
<dbReference type="Pfam" id="PF02152">
    <property type="entry name" value="FolB"/>
    <property type="match status" value="1"/>
</dbReference>
<dbReference type="PANTHER" id="PTHR42844:SF1">
    <property type="entry name" value="DIHYDRONEOPTERIN ALDOLASE 1-RELATED"/>
    <property type="match status" value="1"/>
</dbReference>
<organism evidence="8 9">
    <name type="scientific">Haematospirillum jordaniae</name>
    <dbReference type="NCBI Taxonomy" id="1549855"/>
    <lineage>
        <taxon>Bacteria</taxon>
        <taxon>Pseudomonadati</taxon>
        <taxon>Pseudomonadota</taxon>
        <taxon>Alphaproteobacteria</taxon>
        <taxon>Rhodospirillales</taxon>
        <taxon>Novispirillaceae</taxon>
        <taxon>Haematospirillum</taxon>
    </lineage>
</organism>
<dbReference type="NCBIfam" id="TIGR00526">
    <property type="entry name" value="folB_dom"/>
    <property type="match status" value="1"/>
</dbReference>
<comment type="similarity">
    <text evidence="3 6">Belongs to the DHNA family.</text>
</comment>
<feature type="domain" description="Dihydroneopterin aldolase/epimerase" evidence="7">
    <location>
        <begin position="18"/>
        <end position="127"/>
    </location>
</feature>
<dbReference type="SUPFAM" id="SSF55620">
    <property type="entry name" value="Tetrahydrobiopterin biosynthesis enzymes-like"/>
    <property type="match status" value="1"/>
</dbReference>
<evidence type="ECO:0000313" key="8">
    <source>
        <dbReference type="EMBL" id="AMW35477.1"/>
    </source>
</evidence>
<evidence type="ECO:0000313" key="9">
    <source>
        <dbReference type="Proteomes" id="UP000076066"/>
    </source>
</evidence>
<keyword evidence="9" id="KW-1185">Reference proteome</keyword>
<name>A0A143DFI8_9PROT</name>
<dbReference type="GO" id="GO:0046656">
    <property type="term" value="P:folic acid biosynthetic process"/>
    <property type="evidence" value="ECO:0007669"/>
    <property type="project" value="UniProtKB-UniRule"/>
</dbReference>
<dbReference type="SMART" id="SM00905">
    <property type="entry name" value="FolB"/>
    <property type="match status" value="1"/>
</dbReference>
<dbReference type="AlphaFoldDB" id="A0A143DFI8"/>
<gene>
    <name evidence="8" type="ORF">AY555_01555</name>
</gene>
<dbReference type="InterPro" id="IPR006157">
    <property type="entry name" value="FolB_dom"/>
</dbReference>
<dbReference type="Proteomes" id="UP000076066">
    <property type="component" value="Chromosome"/>
</dbReference>
<dbReference type="PANTHER" id="PTHR42844">
    <property type="entry name" value="DIHYDRONEOPTERIN ALDOLASE 1-RELATED"/>
    <property type="match status" value="1"/>
</dbReference>
<keyword evidence="4 6" id="KW-0289">Folate biosynthesis</keyword>
<evidence type="ECO:0000256" key="5">
    <source>
        <dbReference type="ARBA" id="ARBA00023239"/>
    </source>
</evidence>
<comment type="function">
    <text evidence="6">Catalyzes the conversion of 7,8-dihydroneopterin to 6-hydroxymethyl-7,8-dihydropterin.</text>
</comment>
<dbReference type="EMBL" id="CP014525">
    <property type="protein sequence ID" value="AMW35477.1"/>
    <property type="molecule type" value="Genomic_DNA"/>
</dbReference>
<sequence length="134" mass="15014">MKPVTPSIANASHRIRHVFVRDMIVSCLIGVYKHEHTAPQRVRVNVDLGVLEQPGTQHDDLAGVVCYEHICHCVRSVAHDGHVNLVETMATRVADICLQDRRIRSARVRIEKLDVIPDAIVGVEIERLSHLPPP</sequence>
<dbReference type="STRING" id="1549855.AY555_01555"/>
<dbReference type="EC" id="4.1.2.25" evidence="6"/>
<dbReference type="GO" id="GO:0046654">
    <property type="term" value="P:tetrahydrofolate biosynthetic process"/>
    <property type="evidence" value="ECO:0007669"/>
    <property type="project" value="UniProtKB-UniRule"/>
</dbReference>
<proteinExistence type="inferred from homology"/>
<evidence type="ECO:0000256" key="6">
    <source>
        <dbReference type="RuleBase" id="RU362079"/>
    </source>
</evidence>
<dbReference type="NCBIfam" id="TIGR00525">
    <property type="entry name" value="folB"/>
    <property type="match status" value="1"/>
</dbReference>
<accession>A0A143DFI8</accession>
<dbReference type="GO" id="GO:0005737">
    <property type="term" value="C:cytoplasm"/>
    <property type="evidence" value="ECO:0007669"/>
    <property type="project" value="TreeGrafter"/>
</dbReference>
<dbReference type="KEGG" id="hjo:AY555_01555"/>
<comment type="pathway">
    <text evidence="2 6">Cofactor biosynthesis; tetrahydrofolate biosynthesis; 2-amino-4-hydroxy-6-hydroxymethyl-7,8-dihydropteridine diphosphate from 7,8-dihydroneopterin triphosphate: step 3/4.</text>
</comment>
<evidence type="ECO:0000256" key="4">
    <source>
        <dbReference type="ARBA" id="ARBA00022909"/>
    </source>
</evidence>
<evidence type="ECO:0000256" key="3">
    <source>
        <dbReference type="ARBA" id="ARBA00005708"/>
    </source>
</evidence>
<protein>
    <recommendedName>
        <fullName evidence="6">7,8-dihydroneopterin aldolase</fullName>
        <ecNumber evidence="6">4.1.2.25</ecNumber>
    </recommendedName>
</protein>